<accession>A0ABV2BT73</accession>
<reference evidence="2 3" key="1">
    <citation type="submission" date="2024-06" db="EMBL/GenBank/DDBJ databases">
        <authorList>
            <person name="Li F."/>
        </authorList>
    </citation>
    <scope>NUCLEOTIDE SEQUENCE [LARGE SCALE GENOMIC DNA]</scope>
    <source>
        <strain evidence="2 3">GXAS 311</strain>
    </source>
</reference>
<evidence type="ECO:0008006" key="4">
    <source>
        <dbReference type="Google" id="ProtNLM"/>
    </source>
</evidence>
<dbReference type="EMBL" id="JBEVCJ010000006">
    <property type="protein sequence ID" value="MET1254963.1"/>
    <property type="molecule type" value="Genomic_DNA"/>
</dbReference>
<evidence type="ECO:0000313" key="3">
    <source>
        <dbReference type="Proteomes" id="UP001548189"/>
    </source>
</evidence>
<dbReference type="Proteomes" id="UP001548189">
    <property type="component" value="Unassembled WGS sequence"/>
</dbReference>
<keyword evidence="3" id="KW-1185">Reference proteome</keyword>
<evidence type="ECO:0000313" key="2">
    <source>
        <dbReference type="EMBL" id="MET1254963.1"/>
    </source>
</evidence>
<proteinExistence type="predicted"/>
<name>A0ABV2BT73_9GAMM</name>
<organism evidence="2 3">
    <name type="scientific">Aliikangiella maris</name>
    <dbReference type="NCBI Taxonomy" id="3162458"/>
    <lineage>
        <taxon>Bacteria</taxon>
        <taxon>Pseudomonadati</taxon>
        <taxon>Pseudomonadota</taxon>
        <taxon>Gammaproteobacteria</taxon>
        <taxon>Oceanospirillales</taxon>
        <taxon>Pleioneaceae</taxon>
        <taxon>Aliikangiella</taxon>
    </lineage>
</organism>
<comment type="caution">
    <text evidence="2">The sequence shown here is derived from an EMBL/GenBank/DDBJ whole genome shotgun (WGS) entry which is preliminary data.</text>
</comment>
<feature type="region of interest" description="Disordered" evidence="1">
    <location>
        <begin position="33"/>
        <end position="56"/>
    </location>
</feature>
<sequence>MKDIDDKIELTKMKDAIPSNKAKMWNPPAVIRLGGEETRGKPGNFDSEFGVDLAPS</sequence>
<evidence type="ECO:0000256" key="1">
    <source>
        <dbReference type="SAM" id="MobiDB-lite"/>
    </source>
</evidence>
<gene>
    <name evidence="2" type="ORF">ABVT43_07500</name>
</gene>
<dbReference type="RefSeq" id="WP_353874577.1">
    <property type="nucleotide sequence ID" value="NZ_JBEVCJ010000006.1"/>
</dbReference>
<protein>
    <recommendedName>
        <fullName evidence="4">Lasso RiPP family leader peptide-containing protein</fullName>
    </recommendedName>
</protein>